<sequence length="188" mass="20056">MPNSPSPEGCAASLGRELLHLSLHTDYGLRLLMRLTLVEPGAWIATPTIAQRFGISVHHLQKIAQALVRAGVVEARQGRAGGVRLAQNPRDIRLGRLVAELEGVGTVVDCRRDPCRLLSRCRLKWALDAAEQAFFLELDRLTLADVAAGSTAAALGALFDQPDDESSTPADPFDDTLADASADPAPGN</sequence>
<evidence type="ECO:0000256" key="2">
    <source>
        <dbReference type="SAM" id="MobiDB-lite"/>
    </source>
</evidence>
<protein>
    <submittedName>
        <fullName evidence="3">Nitrite-sensitive transcriptional repressor NsrR</fullName>
    </submittedName>
</protein>
<dbReference type="GO" id="GO:0003700">
    <property type="term" value="F:DNA-binding transcription factor activity"/>
    <property type="evidence" value="ECO:0007669"/>
    <property type="project" value="TreeGrafter"/>
</dbReference>
<reference evidence="3 4" key="1">
    <citation type="submission" date="2019-10" db="EMBL/GenBank/DDBJ databases">
        <title>Draft Genome Sequence of the Caffeine Degrading Methylotroph Methylorubrum populi PINKEL.</title>
        <authorList>
            <person name="Dawson S.C."/>
            <person name="Zhang X."/>
            <person name="Wright M.E."/>
            <person name="Sharma G."/>
            <person name="Langner J.T."/>
            <person name="Ditty J.L."/>
            <person name="Subuyuj G.A."/>
        </authorList>
    </citation>
    <scope>NUCLEOTIDE SEQUENCE [LARGE SCALE GENOMIC DNA]</scope>
    <source>
        <strain evidence="3 4">Pinkel</strain>
    </source>
</reference>
<dbReference type="NCBIfam" id="TIGR00738">
    <property type="entry name" value="rrf2_super"/>
    <property type="match status" value="1"/>
</dbReference>
<dbReference type="EMBL" id="WEKV01000010">
    <property type="protein sequence ID" value="KAB7785155.1"/>
    <property type="molecule type" value="Genomic_DNA"/>
</dbReference>
<dbReference type="InterPro" id="IPR030489">
    <property type="entry name" value="TR_Rrf2-type_CS"/>
</dbReference>
<proteinExistence type="predicted"/>
<dbReference type="Pfam" id="PF02082">
    <property type="entry name" value="Rrf2"/>
    <property type="match status" value="1"/>
</dbReference>
<dbReference type="Gene3D" id="1.10.10.10">
    <property type="entry name" value="Winged helix-like DNA-binding domain superfamily/Winged helix DNA-binding domain"/>
    <property type="match status" value="1"/>
</dbReference>
<evidence type="ECO:0000256" key="1">
    <source>
        <dbReference type="ARBA" id="ARBA00023125"/>
    </source>
</evidence>
<gene>
    <name evidence="3" type="ORF">F8B43_3188</name>
</gene>
<comment type="caution">
    <text evidence="3">The sequence shown here is derived from an EMBL/GenBank/DDBJ whole genome shotgun (WGS) entry which is preliminary data.</text>
</comment>
<feature type="compositionally biased region" description="Acidic residues" evidence="2">
    <location>
        <begin position="161"/>
        <end position="177"/>
    </location>
</feature>
<dbReference type="PROSITE" id="PS51197">
    <property type="entry name" value="HTH_RRF2_2"/>
    <property type="match status" value="1"/>
</dbReference>
<evidence type="ECO:0000313" key="3">
    <source>
        <dbReference type="EMBL" id="KAB7785155.1"/>
    </source>
</evidence>
<organism evidence="3 4">
    <name type="scientific">Methylorubrum populi</name>
    <dbReference type="NCBI Taxonomy" id="223967"/>
    <lineage>
        <taxon>Bacteria</taxon>
        <taxon>Pseudomonadati</taxon>
        <taxon>Pseudomonadota</taxon>
        <taxon>Alphaproteobacteria</taxon>
        <taxon>Hyphomicrobiales</taxon>
        <taxon>Methylobacteriaceae</taxon>
        <taxon>Methylorubrum</taxon>
    </lineage>
</organism>
<dbReference type="InterPro" id="IPR036390">
    <property type="entry name" value="WH_DNA-bd_sf"/>
</dbReference>
<dbReference type="PANTHER" id="PTHR33221:SF4">
    <property type="entry name" value="HTH-TYPE TRANSCRIPTIONAL REPRESSOR NSRR"/>
    <property type="match status" value="1"/>
</dbReference>
<dbReference type="GO" id="GO:0003677">
    <property type="term" value="F:DNA binding"/>
    <property type="evidence" value="ECO:0007669"/>
    <property type="project" value="UniProtKB-KW"/>
</dbReference>
<keyword evidence="1" id="KW-0238">DNA-binding</keyword>
<dbReference type="PROSITE" id="PS01332">
    <property type="entry name" value="HTH_RRF2_1"/>
    <property type="match status" value="1"/>
</dbReference>
<dbReference type="GO" id="GO:0005829">
    <property type="term" value="C:cytosol"/>
    <property type="evidence" value="ECO:0007669"/>
    <property type="project" value="TreeGrafter"/>
</dbReference>
<dbReference type="PANTHER" id="PTHR33221">
    <property type="entry name" value="WINGED HELIX-TURN-HELIX TRANSCRIPTIONAL REGULATOR, RRF2 FAMILY"/>
    <property type="match status" value="1"/>
</dbReference>
<evidence type="ECO:0000313" key="4">
    <source>
        <dbReference type="Proteomes" id="UP000469949"/>
    </source>
</evidence>
<dbReference type="RefSeq" id="WP_152277556.1">
    <property type="nucleotide sequence ID" value="NZ_WEKV01000010.1"/>
</dbReference>
<dbReference type="InterPro" id="IPR000944">
    <property type="entry name" value="Tscrpt_reg_Rrf2"/>
</dbReference>
<dbReference type="SUPFAM" id="SSF46785">
    <property type="entry name" value="Winged helix' DNA-binding domain"/>
    <property type="match status" value="1"/>
</dbReference>
<feature type="region of interest" description="Disordered" evidence="2">
    <location>
        <begin position="159"/>
        <end position="188"/>
    </location>
</feature>
<name>A0A833J5R4_9HYPH</name>
<dbReference type="Proteomes" id="UP000469949">
    <property type="component" value="Unassembled WGS sequence"/>
</dbReference>
<dbReference type="InterPro" id="IPR036388">
    <property type="entry name" value="WH-like_DNA-bd_sf"/>
</dbReference>
<accession>A0A833J5R4</accession>
<dbReference type="AlphaFoldDB" id="A0A833J5R4"/>